<feature type="transmembrane region" description="Helical" evidence="1">
    <location>
        <begin position="78"/>
        <end position="96"/>
    </location>
</feature>
<feature type="transmembrane region" description="Helical" evidence="1">
    <location>
        <begin position="5"/>
        <end position="24"/>
    </location>
</feature>
<dbReference type="Pfam" id="PF11683">
    <property type="entry name" value="DUF3278"/>
    <property type="match status" value="1"/>
</dbReference>
<evidence type="ECO:0000313" key="3">
    <source>
        <dbReference type="Proteomes" id="UP000016617"/>
    </source>
</evidence>
<dbReference type="EMBL" id="AWVA01000038">
    <property type="protein sequence ID" value="ERJ77608.1"/>
    <property type="molecule type" value="Genomic_DNA"/>
</dbReference>
<dbReference type="InterPro" id="IPR021697">
    <property type="entry name" value="DUF3278"/>
</dbReference>
<name>U2KRZ5_9STRE</name>
<dbReference type="AlphaFoldDB" id="U2KRZ5"/>
<reference evidence="2 3" key="1">
    <citation type="submission" date="2013-06" db="EMBL/GenBank/DDBJ databases">
        <authorList>
            <person name="Weinstock G."/>
            <person name="Sodergren E."/>
            <person name="Lobos E.A."/>
            <person name="Fulton L."/>
            <person name="Fulton R."/>
            <person name="Courtney L."/>
            <person name="Fronick C."/>
            <person name="O'Laughlin M."/>
            <person name="Godfrey J."/>
            <person name="Wilson R.M."/>
            <person name="Miner T."/>
            <person name="Farmer C."/>
            <person name="Delehaunty K."/>
            <person name="Cordes M."/>
            <person name="Minx P."/>
            <person name="Tomlinson C."/>
            <person name="Chen J."/>
            <person name="Wollam A."/>
            <person name="Pepin K.H."/>
            <person name="Bhonagiri V."/>
            <person name="Zhang X."/>
            <person name="Warren W."/>
            <person name="Mitreva M."/>
            <person name="Mardis E.R."/>
            <person name="Wilson R.K."/>
        </authorList>
    </citation>
    <scope>NUCLEOTIDE SEQUENCE [LARGE SCALE GENOMIC DNA]</scope>
    <source>
        <strain evidence="2 3">W1703</strain>
    </source>
</reference>
<evidence type="ECO:0000313" key="2">
    <source>
        <dbReference type="EMBL" id="ERJ77608.1"/>
    </source>
</evidence>
<feature type="transmembrane region" description="Helical" evidence="1">
    <location>
        <begin position="30"/>
        <end position="47"/>
    </location>
</feature>
<sequence length="104" mass="12434">MLLYAFYVFANLLFLILVSINTRIAAWTMFIVNLLIFVFILPLYIIWQSRKAVDFREDTIYENQADYDKQVKKFRKNAMFGILLFTLLMYLIIPLSENELHPKC</sequence>
<organism evidence="2 3">
    <name type="scientific">Streptococcus sobrinus W1703</name>
    <dbReference type="NCBI Taxonomy" id="1227275"/>
    <lineage>
        <taxon>Bacteria</taxon>
        <taxon>Bacillati</taxon>
        <taxon>Bacillota</taxon>
        <taxon>Bacilli</taxon>
        <taxon>Lactobacillales</taxon>
        <taxon>Streptococcaceae</taxon>
        <taxon>Streptococcus</taxon>
    </lineage>
</organism>
<keyword evidence="1" id="KW-1133">Transmembrane helix</keyword>
<evidence type="ECO:0000256" key="1">
    <source>
        <dbReference type="SAM" id="Phobius"/>
    </source>
</evidence>
<protein>
    <submittedName>
        <fullName evidence="2">Uncharacterized protein</fullName>
    </submittedName>
</protein>
<keyword evidence="1" id="KW-0812">Transmembrane</keyword>
<dbReference type="Proteomes" id="UP000016617">
    <property type="component" value="Unassembled WGS sequence"/>
</dbReference>
<gene>
    <name evidence="2" type="ORF">HMPREF1557_00701</name>
</gene>
<keyword evidence="1" id="KW-0472">Membrane</keyword>
<proteinExistence type="predicted"/>
<accession>U2KRZ5</accession>
<comment type="caution">
    <text evidence="2">The sequence shown here is derived from an EMBL/GenBank/DDBJ whole genome shotgun (WGS) entry which is preliminary data.</text>
</comment>
<dbReference type="HOGENOM" id="CLU_2248675_0_0_9"/>